<dbReference type="PANTHER" id="PTHR37951:SF1">
    <property type="entry name" value="TYPE VI SECRETION SYSTEM COMPONENT TSSA1"/>
    <property type="match status" value="1"/>
</dbReference>
<dbReference type="GeneID" id="300081542"/>
<feature type="domain" description="ImpA N-terminal" evidence="2">
    <location>
        <begin position="8"/>
        <end position="130"/>
    </location>
</feature>
<dbReference type="RefSeq" id="WP_129482649.1">
    <property type="nucleotide sequence ID" value="NZ_CP099397.1"/>
</dbReference>
<evidence type="ECO:0000256" key="1">
    <source>
        <dbReference type="SAM" id="MobiDB-lite"/>
    </source>
</evidence>
<organism evidence="3 4">
    <name type="scientific">Ectopseudomonas hydrolytica</name>
    <dbReference type="NCBI Taxonomy" id="2493633"/>
    <lineage>
        <taxon>Bacteria</taxon>
        <taxon>Pseudomonadati</taxon>
        <taxon>Pseudomonadota</taxon>
        <taxon>Gammaproteobacteria</taxon>
        <taxon>Pseudomonadales</taxon>
        <taxon>Pseudomonadaceae</taxon>
        <taxon>Ectopseudomonas</taxon>
    </lineage>
</organism>
<dbReference type="EMBL" id="CP099397">
    <property type="protein sequence ID" value="USR41950.1"/>
    <property type="molecule type" value="Genomic_DNA"/>
</dbReference>
<dbReference type="NCBIfam" id="TIGR03363">
    <property type="entry name" value="VI_chp_8"/>
    <property type="match status" value="1"/>
</dbReference>
<evidence type="ECO:0000259" key="2">
    <source>
        <dbReference type="Pfam" id="PF06812"/>
    </source>
</evidence>
<reference evidence="3" key="1">
    <citation type="submission" date="2022-06" db="EMBL/GenBank/DDBJ databases">
        <title>Complete genome of Pseudomonas hydrolytica DSWY01T.</title>
        <authorList>
            <person name="Jung J."/>
            <person name="Jeon C.O."/>
        </authorList>
    </citation>
    <scope>NUCLEOTIDE SEQUENCE</scope>
    <source>
        <strain evidence="3">DSWY01</strain>
    </source>
</reference>
<name>A0ABY5ADL3_9GAMM</name>
<protein>
    <submittedName>
        <fullName evidence="3">Type VI secretion system protein TssA</fullName>
    </submittedName>
</protein>
<evidence type="ECO:0000313" key="3">
    <source>
        <dbReference type="EMBL" id="USR41950.1"/>
    </source>
</evidence>
<gene>
    <name evidence="3" type="primary">tssA</name>
    <name evidence="3" type="ORF">L1F06_011185</name>
</gene>
<dbReference type="PANTHER" id="PTHR37951">
    <property type="entry name" value="CYTOPLASMIC PROTEIN-RELATED"/>
    <property type="match status" value="1"/>
</dbReference>
<dbReference type="Proteomes" id="UP001054897">
    <property type="component" value="Chromosome"/>
</dbReference>
<dbReference type="InterPro" id="IPR010657">
    <property type="entry name" value="ImpA_N"/>
</dbReference>
<feature type="compositionally biased region" description="Low complexity" evidence="1">
    <location>
        <begin position="253"/>
        <end position="268"/>
    </location>
</feature>
<sequence length="340" mass="36844">MVDVQQLLTAISPDSPSGDDLEYDAAFLELERTAQGQPERQMGDSVLPAEPPDWRQVREQSAALFARSKDLRIANYYLQSSIVLDGVAGLAQALQLIQALLQQFWDSLHPVLDADDDNDPTFRINALAGISAEPVVRLLWDMPLIRSRAFGTVTLRAALNASGLQRFTSESMSLEQVGGAFRDSDAEQVEACRAAITAAQAALQGIEREVNERVGSDRGAELGAIKQLLRHAVHIVNEHAPAAGGEQASSEQPAPAEPGEVAAVSASAPRPSGEINHRDDVLKALDRILAYYARHEPSSPVPVLLNRAKTLVNADFATIVRNLIPDGFSQFERFRGPEGE</sequence>
<keyword evidence="4" id="KW-1185">Reference proteome</keyword>
<proteinExistence type="predicted"/>
<evidence type="ECO:0000313" key="4">
    <source>
        <dbReference type="Proteomes" id="UP001054897"/>
    </source>
</evidence>
<feature type="region of interest" description="Disordered" evidence="1">
    <location>
        <begin position="242"/>
        <end position="277"/>
    </location>
</feature>
<dbReference type="Pfam" id="PF06812">
    <property type="entry name" value="ImpA_N"/>
    <property type="match status" value="1"/>
</dbReference>
<accession>A0ABY5ADL3</accession>
<dbReference type="InterPro" id="IPR017740">
    <property type="entry name" value="TssA-like"/>
</dbReference>